<evidence type="ECO:0000256" key="3">
    <source>
        <dbReference type="ARBA" id="ARBA00022692"/>
    </source>
</evidence>
<evidence type="ECO:0000256" key="1">
    <source>
        <dbReference type="ARBA" id="ARBA00004141"/>
    </source>
</evidence>
<dbReference type="SUPFAM" id="SSF103473">
    <property type="entry name" value="MFS general substrate transporter"/>
    <property type="match status" value="1"/>
</dbReference>
<dbReference type="InterPro" id="IPR020846">
    <property type="entry name" value="MFS_dom"/>
</dbReference>
<keyword evidence="5 7" id="KW-0472">Membrane</keyword>
<dbReference type="InterPro" id="IPR011701">
    <property type="entry name" value="MFS"/>
</dbReference>
<dbReference type="GO" id="GO:0005886">
    <property type="term" value="C:plasma membrane"/>
    <property type="evidence" value="ECO:0007669"/>
    <property type="project" value="TreeGrafter"/>
</dbReference>
<dbReference type="RefSeq" id="XP_064658750.1">
    <property type="nucleotide sequence ID" value="XM_064802625.1"/>
</dbReference>
<dbReference type="GeneID" id="89926721"/>
<dbReference type="EMBL" id="JAVRRT010000008">
    <property type="protein sequence ID" value="KAK5169404.1"/>
    <property type="molecule type" value="Genomic_DNA"/>
</dbReference>
<dbReference type="AlphaFoldDB" id="A0AAV9PBS5"/>
<evidence type="ECO:0000313" key="9">
    <source>
        <dbReference type="EMBL" id="KAK5169404.1"/>
    </source>
</evidence>
<evidence type="ECO:0000259" key="8">
    <source>
        <dbReference type="PROSITE" id="PS50850"/>
    </source>
</evidence>
<comment type="caution">
    <text evidence="9">The sequence shown here is derived from an EMBL/GenBank/DDBJ whole genome shotgun (WGS) entry which is preliminary data.</text>
</comment>
<evidence type="ECO:0000256" key="2">
    <source>
        <dbReference type="ARBA" id="ARBA00022448"/>
    </source>
</evidence>
<feature type="transmembrane region" description="Helical" evidence="7">
    <location>
        <begin position="212"/>
        <end position="235"/>
    </location>
</feature>
<dbReference type="PANTHER" id="PTHR23502">
    <property type="entry name" value="MAJOR FACILITATOR SUPERFAMILY"/>
    <property type="match status" value="1"/>
</dbReference>
<organism evidence="9 10">
    <name type="scientific">Saxophila tyrrhenica</name>
    <dbReference type="NCBI Taxonomy" id="1690608"/>
    <lineage>
        <taxon>Eukaryota</taxon>
        <taxon>Fungi</taxon>
        <taxon>Dikarya</taxon>
        <taxon>Ascomycota</taxon>
        <taxon>Pezizomycotina</taxon>
        <taxon>Dothideomycetes</taxon>
        <taxon>Dothideomycetidae</taxon>
        <taxon>Mycosphaerellales</taxon>
        <taxon>Extremaceae</taxon>
        <taxon>Saxophila</taxon>
    </lineage>
</organism>
<evidence type="ECO:0000256" key="6">
    <source>
        <dbReference type="SAM" id="MobiDB-lite"/>
    </source>
</evidence>
<feature type="transmembrane region" description="Helical" evidence="7">
    <location>
        <begin position="179"/>
        <end position="200"/>
    </location>
</feature>
<keyword evidence="10" id="KW-1185">Reference proteome</keyword>
<dbReference type="Gene3D" id="1.20.1720.10">
    <property type="entry name" value="Multidrug resistance protein D"/>
    <property type="match status" value="1"/>
</dbReference>
<keyword evidence="3 7" id="KW-0812">Transmembrane</keyword>
<dbReference type="Proteomes" id="UP001337655">
    <property type="component" value="Unassembled WGS sequence"/>
</dbReference>
<evidence type="ECO:0000313" key="10">
    <source>
        <dbReference type="Proteomes" id="UP001337655"/>
    </source>
</evidence>
<dbReference type="Pfam" id="PF07690">
    <property type="entry name" value="MFS_1"/>
    <property type="match status" value="1"/>
</dbReference>
<evidence type="ECO:0000256" key="4">
    <source>
        <dbReference type="ARBA" id="ARBA00022989"/>
    </source>
</evidence>
<gene>
    <name evidence="9" type="ORF">LTR77_005379</name>
</gene>
<keyword evidence="4 7" id="KW-1133">Transmembrane helix</keyword>
<evidence type="ECO:0000256" key="7">
    <source>
        <dbReference type="SAM" id="Phobius"/>
    </source>
</evidence>
<evidence type="ECO:0000256" key="5">
    <source>
        <dbReference type="ARBA" id="ARBA00023136"/>
    </source>
</evidence>
<proteinExistence type="predicted"/>
<comment type="subcellular location">
    <subcellularLocation>
        <location evidence="1">Membrane</location>
        <topology evidence="1">Multi-pass membrane protein</topology>
    </subcellularLocation>
</comment>
<dbReference type="PROSITE" id="PS50850">
    <property type="entry name" value="MFS"/>
    <property type="match status" value="1"/>
</dbReference>
<feature type="region of interest" description="Disordered" evidence="6">
    <location>
        <begin position="11"/>
        <end position="46"/>
    </location>
</feature>
<feature type="domain" description="Major facilitator superfamily (MFS) profile" evidence="8">
    <location>
        <begin position="88"/>
        <end position="245"/>
    </location>
</feature>
<sequence length="245" mass="26412">MQSLLQIRRIRHHVRKQTQATASVTRAPQKEKIPTSNEPASVGHPALHTTVSKELDNTSEDKSFQVGFGDPNDPIDPQNWPSWMKFGTNIMTASVACIAGFASSIDSPLISQAAAEFRVSEEAESLATVLFLVGFGVGAPFASPLSETFGRNPIYIGTLALFCCWILGSALSPNFGAQLVFRFLAGFFGSTAFTTAGGTLGDVFSHEMRSKIFPWFGAVALFGPMIAPVVGGYVGESVMDWRWAD</sequence>
<dbReference type="GO" id="GO:0022857">
    <property type="term" value="F:transmembrane transporter activity"/>
    <property type="evidence" value="ECO:0007669"/>
    <property type="project" value="InterPro"/>
</dbReference>
<feature type="transmembrane region" description="Helical" evidence="7">
    <location>
        <begin position="154"/>
        <end position="173"/>
    </location>
</feature>
<reference evidence="9 10" key="1">
    <citation type="submission" date="2023-08" db="EMBL/GenBank/DDBJ databases">
        <title>Black Yeasts Isolated from many extreme environments.</title>
        <authorList>
            <person name="Coleine C."/>
            <person name="Stajich J.E."/>
            <person name="Selbmann L."/>
        </authorList>
    </citation>
    <scope>NUCLEOTIDE SEQUENCE [LARGE SCALE GENOMIC DNA]</scope>
    <source>
        <strain evidence="9 10">CCFEE 5935</strain>
    </source>
</reference>
<protein>
    <recommendedName>
        <fullName evidence="8">Major facilitator superfamily (MFS) profile domain-containing protein</fullName>
    </recommendedName>
</protein>
<dbReference type="InterPro" id="IPR036259">
    <property type="entry name" value="MFS_trans_sf"/>
</dbReference>
<feature type="compositionally biased region" description="Polar residues" evidence="6">
    <location>
        <begin position="17"/>
        <end position="26"/>
    </location>
</feature>
<keyword evidence="2" id="KW-0813">Transport</keyword>
<dbReference type="PANTHER" id="PTHR23502:SF132">
    <property type="entry name" value="POLYAMINE TRANSPORTER 2-RELATED"/>
    <property type="match status" value="1"/>
</dbReference>
<accession>A0AAV9PBS5</accession>
<name>A0AAV9PBS5_9PEZI</name>
<feature type="transmembrane region" description="Helical" evidence="7">
    <location>
        <begin position="125"/>
        <end position="142"/>
    </location>
</feature>